<dbReference type="RefSeq" id="WP_073509462.1">
    <property type="nucleotide sequence ID" value="NZ_MPJD01000017.1"/>
</dbReference>
<dbReference type="EMBL" id="MPJD01000017">
    <property type="protein sequence ID" value="OKA25211.1"/>
    <property type="molecule type" value="Genomic_DNA"/>
</dbReference>
<evidence type="ECO:0000313" key="2">
    <source>
        <dbReference type="EMBL" id="OKA25211.1"/>
    </source>
</evidence>
<proteinExistence type="predicted"/>
<name>A0A854A364_9PSED</name>
<gene>
    <name evidence="2" type="ORF">BOH74_08985</name>
</gene>
<protein>
    <submittedName>
        <fullName evidence="2">Pilus assembly protein PilX</fullName>
    </submittedName>
</protein>
<reference evidence="2 3" key="1">
    <citation type="submission" date="2016-11" db="EMBL/GenBank/DDBJ databases">
        <title>Draft genome of Pseudomonas versuta A4R1.12.</title>
        <authorList>
            <person name="See-Too W.-S."/>
        </authorList>
    </citation>
    <scope>NUCLEOTIDE SEQUENCE [LARGE SCALE GENOMIC DNA]</scope>
    <source>
        <strain evidence="2 3">A4R1.12</strain>
    </source>
</reference>
<comment type="caution">
    <text evidence="2">The sequence shown here is derived from an EMBL/GenBank/DDBJ whole genome shotgun (WGS) entry which is preliminary data.</text>
</comment>
<sequence>MRVSSSTQSGMALLVSLVFLLLLSLLGLASMDSAVQQEKMTGSVLHANHSFQAAETALRSGESWVSVHWSGVSDCRSPVRCAPPAEVRTQKSSGMHSISGIHWLPVVDGLYGVQSLGLSITATHLPVTTSTRLYRVTGIGMHGQSRTVLESILAHYQDLDGEGAETGPLQLNRVMWRQIQ</sequence>
<organism evidence="2 3">
    <name type="scientific">Pseudomonas versuta</name>
    <dbReference type="NCBI Taxonomy" id="1788301"/>
    <lineage>
        <taxon>Bacteria</taxon>
        <taxon>Pseudomonadati</taxon>
        <taxon>Pseudomonadota</taxon>
        <taxon>Gammaproteobacteria</taxon>
        <taxon>Pseudomonadales</taxon>
        <taxon>Pseudomonadaceae</taxon>
        <taxon>Pseudomonas</taxon>
    </lineage>
</organism>
<feature type="domain" description="Type 4 fimbrial biogenesis protein PilX N-terminal" evidence="1">
    <location>
        <begin position="9"/>
        <end position="59"/>
    </location>
</feature>
<dbReference type="AlphaFoldDB" id="A0A854A364"/>
<dbReference type="Pfam" id="PF14341">
    <property type="entry name" value="PilX_N"/>
    <property type="match status" value="1"/>
</dbReference>
<dbReference type="InterPro" id="IPR025746">
    <property type="entry name" value="PilX_N_dom"/>
</dbReference>
<evidence type="ECO:0000313" key="3">
    <source>
        <dbReference type="Proteomes" id="UP000185990"/>
    </source>
</evidence>
<evidence type="ECO:0000259" key="1">
    <source>
        <dbReference type="Pfam" id="PF14341"/>
    </source>
</evidence>
<accession>A0A854A364</accession>
<dbReference type="Proteomes" id="UP000185990">
    <property type="component" value="Unassembled WGS sequence"/>
</dbReference>